<evidence type="ECO:0000256" key="7">
    <source>
        <dbReference type="ARBA" id="ARBA00022741"/>
    </source>
</evidence>
<keyword evidence="11" id="KW-0443">Lipid metabolism</keyword>
<dbReference type="GO" id="GO:0008654">
    <property type="term" value="P:phospholipid biosynthetic process"/>
    <property type="evidence" value="ECO:0007669"/>
    <property type="project" value="UniProtKB-KW"/>
</dbReference>
<dbReference type="GO" id="GO:0005886">
    <property type="term" value="C:plasma membrane"/>
    <property type="evidence" value="ECO:0007669"/>
    <property type="project" value="UniProtKB-SubCell"/>
</dbReference>
<comment type="cofactor">
    <cofactor evidence="18">
        <name>Mg(2+)</name>
        <dbReference type="ChEBI" id="CHEBI:18420"/>
    </cofactor>
    <text evidence="18">Mn(2+), Zn(2+), Cd(2+) and Co(2+) support activity to lesser extents.</text>
</comment>
<evidence type="ECO:0000256" key="18">
    <source>
        <dbReference type="PIRSR" id="PIRSR600829-4"/>
    </source>
</evidence>
<proteinExistence type="inferred from homology"/>
<keyword evidence="13" id="KW-0594">Phospholipid biosynthesis</keyword>
<feature type="binding site" evidence="17">
    <location>
        <position position="72"/>
    </location>
    <ligand>
        <name>ATP</name>
        <dbReference type="ChEBI" id="CHEBI:30616"/>
    </ligand>
</feature>
<evidence type="ECO:0000256" key="8">
    <source>
        <dbReference type="ARBA" id="ARBA00022777"/>
    </source>
</evidence>
<evidence type="ECO:0000313" key="20">
    <source>
        <dbReference type="EMBL" id="HGT37894.1"/>
    </source>
</evidence>
<evidence type="ECO:0000256" key="5">
    <source>
        <dbReference type="ARBA" id="ARBA00022679"/>
    </source>
</evidence>
<dbReference type="InterPro" id="IPR033717">
    <property type="entry name" value="UDPK"/>
</dbReference>
<keyword evidence="5" id="KW-0808">Transferase</keyword>
<organism evidence="20">
    <name type="scientific">Schlesneria paludicola</name>
    <dbReference type="NCBI Taxonomy" id="360056"/>
    <lineage>
        <taxon>Bacteria</taxon>
        <taxon>Pseudomonadati</taxon>
        <taxon>Planctomycetota</taxon>
        <taxon>Planctomycetia</taxon>
        <taxon>Planctomycetales</taxon>
        <taxon>Planctomycetaceae</taxon>
        <taxon>Schlesneria</taxon>
    </lineage>
</organism>
<keyword evidence="8 20" id="KW-0418">Kinase</keyword>
<keyword evidence="18" id="KW-0460">Magnesium</keyword>
<reference evidence="20" key="1">
    <citation type="journal article" date="2020" name="mSystems">
        <title>Genome- and Community-Level Interaction Insights into Carbon Utilization and Element Cycling Functions of Hydrothermarchaeota in Hydrothermal Sediment.</title>
        <authorList>
            <person name="Zhou Z."/>
            <person name="Liu Y."/>
            <person name="Xu W."/>
            <person name="Pan J."/>
            <person name="Luo Z.H."/>
            <person name="Li M."/>
        </authorList>
    </citation>
    <scope>NUCLEOTIDE SEQUENCE [LARGE SCALE GENOMIC DNA]</scope>
    <source>
        <strain evidence="20">SpSt-508</strain>
    </source>
</reference>
<dbReference type="AlphaFoldDB" id="A0A7C4LJ49"/>
<keyword evidence="7 17" id="KW-0547">Nucleotide-binding</keyword>
<evidence type="ECO:0000256" key="2">
    <source>
        <dbReference type="ARBA" id="ARBA00005967"/>
    </source>
</evidence>
<evidence type="ECO:0000256" key="16">
    <source>
        <dbReference type="PIRSR" id="PIRSR600829-2"/>
    </source>
</evidence>
<keyword evidence="6 19" id="KW-0812">Transmembrane</keyword>
<dbReference type="InterPro" id="IPR036945">
    <property type="entry name" value="DAGK_sf"/>
</dbReference>
<keyword evidence="14" id="KW-1208">Phospholipid metabolism</keyword>
<evidence type="ECO:0000256" key="11">
    <source>
        <dbReference type="ARBA" id="ARBA00023098"/>
    </source>
</evidence>
<evidence type="ECO:0000256" key="12">
    <source>
        <dbReference type="ARBA" id="ARBA00023136"/>
    </source>
</evidence>
<evidence type="ECO:0000256" key="4">
    <source>
        <dbReference type="ARBA" id="ARBA00022516"/>
    </source>
</evidence>
<name>A0A7C4LJ49_9PLAN</name>
<dbReference type="GO" id="GO:0005524">
    <property type="term" value="F:ATP binding"/>
    <property type="evidence" value="ECO:0007669"/>
    <property type="project" value="UniProtKB-KW"/>
</dbReference>
<sequence>MKQPPLLRSFRHAANGLWHVLRTQRNMRLHVAAAVAVLVTAWWLELDTLRWSILLLTICGVLMGEVLNTAVEGLVDLLSPQFHERAKVAKDVSAGAVLLISTLSVGVGLLILGPPLWLKVTAWLLQPSSAP</sequence>
<evidence type="ECO:0000256" key="13">
    <source>
        <dbReference type="ARBA" id="ARBA00023209"/>
    </source>
</evidence>
<feature type="active site" description="Proton acceptor" evidence="15">
    <location>
        <position position="65"/>
    </location>
</feature>
<dbReference type="InterPro" id="IPR000829">
    <property type="entry name" value="DAGK"/>
</dbReference>
<comment type="subcellular location">
    <subcellularLocation>
        <location evidence="1">Cell membrane</location>
        <topology evidence="1">Multi-pass membrane protein</topology>
    </subcellularLocation>
</comment>
<keyword evidence="18" id="KW-0479">Metal-binding</keyword>
<keyword evidence="9 17" id="KW-0067">ATP-binding</keyword>
<dbReference type="PROSITE" id="PS01069">
    <property type="entry name" value="DAGK_PROKAR"/>
    <property type="match status" value="1"/>
</dbReference>
<evidence type="ECO:0000256" key="14">
    <source>
        <dbReference type="ARBA" id="ARBA00023264"/>
    </source>
</evidence>
<keyword evidence="4" id="KW-0444">Lipid biosynthesis</keyword>
<keyword evidence="10 19" id="KW-1133">Transmembrane helix</keyword>
<evidence type="ECO:0000256" key="9">
    <source>
        <dbReference type="ARBA" id="ARBA00022840"/>
    </source>
</evidence>
<feature type="binding site" evidence="18">
    <location>
        <position position="72"/>
    </location>
    <ligand>
        <name>a divalent metal cation</name>
        <dbReference type="ChEBI" id="CHEBI:60240"/>
    </ligand>
</feature>
<feature type="transmembrane region" description="Helical" evidence="19">
    <location>
        <begin position="92"/>
        <end position="117"/>
    </location>
</feature>
<dbReference type="Pfam" id="PF01219">
    <property type="entry name" value="DAGK_prokar"/>
    <property type="match status" value="1"/>
</dbReference>
<gene>
    <name evidence="20" type="ORF">ENS64_01295</name>
</gene>
<evidence type="ECO:0000256" key="10">
    <source>
        <dbReference type="ARBA" id="ARBA00022989"/>
    </source>
</evidence>
<keyword evidence="3" id="KW-1003">Cell membrane</keyword>
<evidence type="ECO:0000256" key="17">
    <source>
        <dbReference type="PIRSR" id="PIRSR600829-3"/>
    </source>
</evidence>
<evidence type="ECO:0000256" key="15">
    <source>
        <dbReference type="PIRSR" id="PIRSR600829-1"/>
    </source>
</evidence>
<dbReference type="CDD" id="cd14265">
    <property type="entry name" value="UDPK_IM_like"/>
    <property type="match status" value="1"/>
</dbReference>
<feature type="binding site" evidence="16">
    <location>
        <position position="65"/>
    </location>
    <ligand>
        <name>substrate</name>
    </ligand>
</feature>
<feature type="binding site" evidence="17">
    <location>
        <begin position="90"/>
        <end position="91"/>
    </location>
    <ligand>
        <name>ATP</name>
        <dbReference type="ChEBI" id="CHEBI:30616"/>
    </ligand>
</feature>
<evidence type="ECO:0000256" key="3">
    <source>
        <dbReference type="ARBA" id="ARBA00022475"/>
    </source>
</evidence>
<protein>
    <submittedName>
        <fullName evidence="20">Diacylglycerol kinase family protein</fullName>
    </submittedName>
</protein>
<dbReference type="EMBL" id="DSVQ01000003">
    <property type="protein sequence ID" value="HGT37894.1"/>
    <property type="molecule type" value="Genomic_DNA"/>
</dbReference>
<dbReference type="Gene3D" id="1.10.287.3610">
    <property type="match status" value="1"/>
</dbReference>
<dbReference type="PANTHER" id="PTHR34299">
    <property type="entry name" value="DIACYLGLYCEROL KINASE"/>
    <property type="match status" value="1"/>
</dbReference>
<comment type="caution">
    <text evidence="20">The sequence shown here is derived from an EMBL/GenBank/DDBJ whole genome shotgun (WGS) entry which is preliminary data.</text>
</comment>
<feature type="transmembrane region" description="Helical" evidence="19">
    <location>
        <begin position="50"/>
        <end position="71"/>
    </location>
</feature>
<feature type="transmembrane region" description="Helical" evidence="19">
    <location>
        <begin position="27"/>
        <end position="44"/>
    </location>
</feature>
<dbReference type="GO" id="GO:0016301">
    <property type="term" value="F:kinase activity"/>
    <property type="evidence" value="ECO:0007669"/>
    <property type="project" value="UniProtKB-KW"/>
</dbReference>
<evidence type="ECO:0000256" key="19">
    <source>
        <dbReference type="SAM" id="Phobius"/>
    </source>
</evidence>
<dbReference type="PANTHER" id="PTHR34299:SF1">
    <property type="entry name" value="DIACYLGLYCEROL KINASE"/>
    <property type="match status" value="1"/>
</dbReference>
<keyword evidence="12 19" id="KW-0472">Membrane</keyword>
<comment type="similarity">
    <text evidence="2">Belongs to the bacterial diacylglycerol kinase family.</text>
</comment>
<dbReference type="GO" id="GO:0046872">
    <property type="term" value="F:metal ion binding"/>
    <property type="evidence" value="ECO:0007669"/>
    <property type="project" value="UniProtKB-KW"/>
</dbReference>
<accession>A0A7C4LJ49</accession>
<evidence type="ECO:0000256" key="6">
    <source>
        <dbReference type="ARBA" id="ARBA00022692"/>
    </source>
</evidence>
<evidence type="ECO:0000256" key="1">
    <source>
        <dbReference type="ARBA" id="ARBA00004651"/>
    </source>
</evidence>